<protein>
    <submittedName>
        <fullName evidence="8">Formate/nitrite transporter</fullName>
    </submittedName>
</protein>
<dbReference type="PANTHER" id="PTHR30520:SF6">
    <property type="entry name" value="FORMATE_NITRATE FAMILY TRANSPORTER (EUROFUNG)"/>
    <property type="match status" value="1"/>
</dbReference>
<dbReference type="InterPro" id="IPR000292">
    <property type="entry name" value="For/NO2_transpt"/>
</dbReference>
<dbReference type="InterPro" id="IPR023271">
    <property type="entry name" value="Aquaporin-like"/>
</dbReference>
<sequence>MTNTVESKAYLEPSEIYELACQKGVVKAKANLKYMLSLGFLGGAFIGVGFLALLRVSGSMPKEFGGLASLLGASVFPIGLICILVGGGELVTGNMMAVTVAYLNKKVSLKLLTKNLFIITLANLVGSLFVAYFLGHLTGLTGGTIAAKTIAAGESKIYLSFWQVLFSAVGCNWLVGMAVWLNFCAKDVGGKMFGVWFPIMTFVAIGFQHLVANMFAIPAAMLEGANISVLQFIENMGIVFLGNFIGAVTLVAGLYTLAYKKKN</sequence>
<dbReference type="FunFam" id="1.20.1080.10:FF:000011">
    <property type="entry name" value="Formate family transporter"/>
    <property type="match status" value="1"/>
</dbReference>
<dbReference type="OrthoDB" id="9786493at2"/>
<reference evidence="8 9" key="1">
    <citation type="submission" date="2017-09" db="EMBL/GenBank/DDBJ databases">
        <title>Bacterial strain isolated from the female urinary microbiota.</title>
        <authorList>
            <person name="Thomas-White K."/>
            <person name="Kumar N."/>
            <person name="Forster S."/>
            <person name="Putonti C."/>
            <person name="Lawley T."/>
            <person name="Wolfe A.J."/>
        </authorList>
    </citation>
    <scope>NUCLEOTIDE SEQUENCE [LARGE SCALE GENOMIC DNA]</scope>
    <source>
        <strain evidence="8 9">UMB0186</strain>
    </source>
</reference>
<evidence type="ECO:0000313" key="9">
    <source>
        <dbReference type="Proteomes" id="UP000235670"/>
    </source>
</evidence>
<feature type="transmembrane region" description="Helical" evidence="7">
    <location>
        <begin position="161"/>
        <end position="183"/>
    </location>
</feature>
<keyword evidence="4 7" id="KW-1133">Transmembrane helix</keyword>
<dbReference type="GO" id="GO:0005886">
    <property type="term" value="C:plasma membrane"/>
    <property type="evidence" value="ECO:0007669"/>
    <property type="project" value="TreeGrafter"/>
</dbReference>
<feature type="transmembrane region" description="Helical" evidence="7">
    <location>
        <begin position="237"/>
        <end position="258"/>
    </location>
</feature>
<evidence type="ECO:0000256" key="2">
    <source>
        <dbReference type="ARBA" id="ARBA00022448"/>
    </source>
</evidence>
<dbReference type="GO" id="GO:0015499">
    <property type="term" value="F:formate transmembrane transporter activity"/>
    <property type="evidence" value="ECO:0007669"/>
    <property type="project" value="TreeGrafter"/>
</dbReference>
<feature type="transmembrane region" description="Helical" evidence="7">
    <location>
        <begin position="115"/>
        <end position="134"/>
    </location>
</feature>
<evidence type="ECO:0000256" key="4">
    <source>
        <dbReference type="ARBA" id="ARBA00022989"/>
    </source>
</evidence>
<keyword evidence="3 7" id="KW-0812">Transmembrane</keyword>
<evidence type="ECO:0000256" key="6">
    <source>
        <dbReference type="ARBA" id="ARBA00049660"/>
    </source>
</evidence>
<evidence type="ECO:0000313" key="8">
    <source>
        <dbReference type="EMBL" id="PMC53286.1"/>
    </source>
</evidence>
<comment type="subcellular location">
    <subcellularLocation>
        <location evidence="1">Membrane</location>
        <topology evidence="1">Multi-pass membrane protein</topology>
    </subcellularLocation>
</comment>
<dbReference type="Proteomes" id="UP000235670">
    <property type="component" value="Unassembled WGS sequence"/>
</dbReference>
<feature type="transmembrane region" description="Helical" evidence="7">
    <location>
        <begin position="74"/>
        <end position="103"/>
    </location>
</feature>
<name>A0A2N6SH76_9BACL</name>
<dbReference type="AlphaFoldDB" id="A0A2N6SH76"/>
<dbReference type="Gene3D" id="1.20.1080.10">
    <property type="entry name" value="Glycerol uptake facilitator protein"/>
    <property type="match status" value="1"/>
</dbReference>
<gene>
    <name evidence="8" type="ORF">CJ218_01730</name>
</gene>
<keyword evidence="2" id="KW-0813">Transport</keyword>
<dbReference type="PANTHER" id="PTHR30520">
    <property type="entry name" value="FORMATE TRANSPORTER-RELATED"/>
    <property type="match status" value="1"/>
</dbReference>
<dbReference type="Pfam" id="PF01226">
    <property type="entry name" value="Form_Nir_trans"/>
    <property type="match status" value="1"/>
</dbReference>
<keyword evidence="5 7" id="KW-0472">Membrane</keyword>
<feature type="transmembrane region" description="Helical" evidence="7">
    <location>
        <begin position="34"/>
        <end position="54"/>
    </location>
</feature>
<feature type="transmembrane region" description="Helical" evidence="7">
    <location>
        <begin position="195"/>
        <end position="217"/>
    </location>
</feature>
<evidence type="ECO:0000256" key="1">
    <source>
        <dbReference type="ARBA" id="ARBA00004141"/>
    </source>
</evidence>
<proteinExistence type="inferred from homology"/>
<organism evidence="8 9">
    <name type="scientific">Gemella sanguinis</name>
    <dbReference type="NCBI Taxonomy" id="84135"/>
    <lineage>
        <taxon>Bacteria</taxon>
        <taxon>Bacillati</taxon>
        <taxon>Bacillota</taxon>
        <taxon>Bacilli</taxon>
        <taxon>Bacillales</taxon>
        <taxon>Gemellaceae</taxon>
        <taxon>Gemella</taxon>
    </lineage>
</organism>
<evidence type="ECO:0000256" key="5">
    <source>
        <dbReference type="ARBA" id="ARBA00023136"/>
    </source>
</evidence>
<evidence type="ECO:0000256" key="3">
    <source>
        <dbReference type="ARBA" id="ARBA00022692"/>
    </source>
</evidence>
<evidence type="ECO:0000256" key="7">
    <source>
        <dbReference type="SAM" id="Phobius"/>
    </source>
</evidence>
<dbReference type="RefSeq" id="WP_102189403.1">
    <property type="nucleotide sequence ID" value="NZ_PNGT01000001.1"/>
</dbReference>
<accession>A0A2N6SH76</accession>
<comment type="caution">
    <text evidence="8">The sequence shown here is derived from an EMBL/GenBank/DDBJ whole genome shotgun (WGS) entry which is preliminary data.</text>
</comment>
<comment type="similarity">
    <text evidence="6">Belongs to the FNT transporter (TC 1.A.16) family.</text>
</comment>
<dbReference type="EMBL" id="PNGT01000001">
    <property type="protein sequence ID" value="PMC53286.1"/>
    <property type="molecule type" value="Genomic_DNA"/>
</dbReference>